<accession>A0ABS7DJ44</accession>
<protein>
    <submittedName>
        <fullName evidence="4">Iron-containing alcohol dehydrogenase</fullName>
    </submittedName>
</protein>
<evidence type="ECO:0000259" key="3">
    <source>
        <dbReference type="Pfam" id="PF25137"/>
    </source>
</evidence>
<evidence type="ECO:0000313" key="5">
    <source>
        <dbReference type="Proteomes" id="UP000719942"/>
    </source>
</evidence>
<dbReference type="InterPro" id="IPR044731">
    <property type="entry name" value="BDH-like"/>
</dbReference>
<dbReference type="InterPro" id="IPR056798">
    <property type="entry name" value="ADH_Fe_C"/>
</dbReference>
<comment type="caution">
    <text evidence="4">The sequence shown here is derived from an EMBL/GenBank/DDBJ whole genome shotgun (WGS) entry which is preliminary data.</text>
</comment>
<proteinExistence type="predicted"/>
<keyword evidence="5" id="KW-1185">Reference proteome</keyword>
<reference evidence="4 5" key="1">
    <citation type="submission" date="2021-03" db="EMBL/GenBank/DDBJ databases">
        <title>Caproiciproducens sp. nov. isolated from feces of cow.</title>
        <authorList>
            <person name="Choi J.-Y."/>
        </authorList>
    </citation>
    <scope>NUCLEOTIDE SEQUENCE [LARGE SCALE GENOMIC DNA]</scope>
    <source>
        <strain evidence="4 5">AGMB10547</strain>
    </source>
</reference>
<sequence length="393" mass="42718">MKNFTFYSPTEVIFGKDTELQVADEIRKHGGTRVLTVYGGGSVVKSGLLERVEKSLEKAGLPFTSIGGVSPNPRLSLARDGVKKAVEFGADFILGIGGGSVLDTAKAIAHGAANPETDIWLFWKKTAVVTKSSPVGAILTISAAGSETSDSAVLTNGDTGEKRGLNTPFNRPRFAIMNPELTYTLPPFQLSCGIVDIMMHTMDRYFTLTEGNELTDEFAEALLRVVIKNGTKAMENPHDYDAMSELMWCGSLSHNGLTGLGAVIDFAPHQLGHELSGKFDVAHGASLSTIWGSWARYCYQTKPERFVRFAEKVWGISGGSAEEVANRAIDTTVAFFASLHMPTCFTELGIGMQSEEVLGQMADSCMFFGKRKIGGFRVLDRDDAFRIYQMANH</sequence>
<feature type="domain" description="Alcohol dehydrogenase iron-type/glycerol dehydrogenase GldA" evidence="2">
    <location>
        <begin position="9"/>
        <end position="179"/>
    </location>
</feature>
<dbReference type="PANTHER" id="PTHR43633:SF1">
    <property type="entry name" value="ALCOHOL DEHYDROGENASE YQHD"/>
    <property type="match status" value="1"/>
</dbReference>
<dbReference type="Proteomes" id="UP000719942">
    <property type="component" value="Unassembled WGS sequence"/>
</dbReference>
<dbReference type="Gene3D" id="3.40.50.1970">
    <property type="match status" value="1"/>
</dbReference>
<dbReference type="RefSeq" id="WP_219938527.1">
    <property type="nucleotide sequence ID" value="NZ_JAGFNZ010000001.1"/>
</dbReference>
<dbReference type="EMBL" id="JAGFNZ010000001">
    <property type="protein sequence ID" value="MBW7571315.1"/>
    <property type="molecule type" value="Genomic_DNA"/>
</dbReference>
<dbReference type="SUPFAM" id="SSF56796">
    <property type="entry name" value="Dehydroquinate synthase-like"/>
    <property type="match status" value="1"/>
</dbReference>
<evidence type="ECO:0000259" key="2">
    <source>
        <dbReference type="Pfam" id="PF00465"/>
    </source>
</evidence>
<dbReference type="Pfam" id="PF00465">
    <property type="entry name" value="Fe-ADH"/>
    <property type="match status" value="1"/>
</dbReference>
<feature type="domain" description="Fe-containing alcohol dehydrogenase-like C-terminal" evidence="3">
    <location>
        <begin position="194"/>
        <end position="390"/>
    </location>
</feature>
<name>A0ABS7DJ44_9FIRM</name>
<dbReference type="Gene3D" id="1.20.1090.10">
    <property type="entry name" value="Dehydroquinate synthase-like - alpha domain"/>
    <property type="match status" value="1"/>
</dbReference>
<keyword evidence="1" id="KW-0560">Oxidoreductase</keyword>
<gene>
    <name evidence="4" type="ORF">J5W02_00675</name>
</gene>
<dbReference type="Pfam" id="PF25137">
    <property type="entry name" value="ADH_Fe_C"/>
    <property type="match status" value="1"/>
</dbReference>
<evidence type="ECO:0000256" key="1">
    <source>
        <dbReference type="ARBA" id="ARBA00023002"/>
    </source>
</evidence>
<organism evidence="4 5">
    <name type="scientific">Caproiciproducens faecalis</name>
    <dbReference type="NCBI Taxonomy" id="2820301"/>
    <lineage>
        <taxon>Bacteria</taxon>
        <taxon>Bacillati</taxon>
        <taxon>Bacillota</taxon>
        <taxon>Clostridia</taxon>
        <taxon>Eubacteriales</taxon>
        <taxon>Acutalibacteraceae</taxon>
        <taxon>Caproiciproducens</taxon>
    </lineage>
</organism>
<evidence type="ECO:0000313" key="4">
    <source>
        <dbReference type="EMBL" id="MBW7571315.1"/>
    </source>
</evidence>
<dbReference type="InterPro" id="IPR001670">
    <property type="entry name" value="ADH_Fe/GldA"/>
</dbReference>
<dbReference type="CDD" id="cd08187">
    <property type="entry name" value="BDH"/>
    <property type="match status" value="1"/>
</dbReference>
<dbReference type="PANTHER" id="PTHR43633">
    <property type="entry name" value="ALCOHOL DEHYDROGENASE YQHD"/>
    <property type="match status" value="1"/>
</dbReference>